<gene>
    <name evidence="2" type="ORF">TSPGSL018_20902</name>
</gene>
<sequence length="70" mass="7171">ACERLPRSGDGAVPPSAHRRLCPPLSCPQGVLPGVSVPDGGPSVFAPAPPFNSFPLPEDPRGRLPNPAPP</sequence>
<organism evidence="2">
    <name type="scientific">Tetraselmis sp. GSL018</name>
    <dbReference type="NCBI Taxonomy" id="582737"/>
    <lineage>
        <taxon>Eukaryota</taxon>
        <taxon>Viridiplantae</taxon>
        <taxon>Chlorophyta</taxon>
        <taxon>core chlorophytes</taxon>
        <taxon>Chlorodendrophyceae</taxon>
        <taxon>Chlorodendrales</taxon>
        <taxon>Chlorodendraceae</taxon>
        <taxon>Tetraselmis</taxon>
    </lineage>
</organism>
<dbReference type="AlphaFoldDB" id="A0A061RZW4"/>
<name>A0A061RZW4_9CHLO</name>
<proteinExistence type="predicted"/>
<feature type="non-terminal residue" evidence="2">
    <location>
        <position position="70"/>
    </location>
</feature>
<protein>
    <submittedName>
        <fullName evidence="2">Uncharacterized protein</fullName>
    </submittedName>
</protein>
<accession>A0A061RZW4</accession>
<feature type="region of interest" description="Disordered" evidence="1">
    <location>
        <begin position="33"/>
        <end position="70"/>
    </location>
</feature>
<evidence type="ECO:0000313" key="2">
    <source>
        <dbReference type="EMBL" id="JAC76185.1"/>
    </source>
</evidence>
<feature type="non-terminal residue" evidence="2">
    <location>
        <position position="1"/>
    </location>
</feature>
<evidence type="ECO:0000256" key="1">
    <source>
        <dbReference type="SAM" id="MobiDB-lite"/>
    </source>
</evidence>
<dbReference type="EMBL" id="GBEZ01009400">
    <property type="protein sequence ID" value="JAC76185.1"/>
    <property type="molecule type" value="Transcribed_RNA"/>
</dbReference>
<reference evidence="2" key="1">
    <citation type="submission" date="2014-05" db="EMBL/GenBank/DDBJ databases">
        <title>The transcriptome of the halophilic microalga Tetraselmis sp. GSL018 isolated from the Great Salt Lake, Utah.</title>
        <authorList>
            <person name="Jinkerson R.E."/>
            <person name="D'Adamo S."/>
            <person name="Posewitz M.C."/>
        </authorList>
    </citation>
    <scope>NUCLEOTIDE SEQUENCE</scope>
    <source>
        <strain evidence="2">GSL018</strain>
    </source>
</reference>